<accession>A0A6V8MHY8</accession>
<evidence type="ECO:0000313" key="2">
    <source>
        <dbReference type="EMBL" id="GFO59608.1"/>
    </source>
</evidence>
<feature type="domain" description="4Fe-4S ferredoxin-type" evidence="1">
    <location>
        <begin position="197"/>
        <end position="232"/>
    </location>
</feature>
<organism evidence="2 3">
    <name type="scientific">Geomonas silvestris</name>
    <dbReference type="NCBI Taxonomy" id="2740184"/>
    <lineage>
        <taxon>Bacteria</taxon>
        <taxon>Pseudomonadati</taxon>
        <taxon>Thermodesulfobacteriota</taxon>
        <taxon>Desulfuromonadia</taxon>
        <taxon>Geobacterales</taxon>
        <taxon>Geobacteraceae</taxon>
        <taxon>Geomonas</taxon>
    </lineage>
</organism>
<keyword evidence="3" id="KW-1185">Reference proteome</keyword>
<gene>
    <name evidence="2" type="ORF">GMST_19330</name>
</gene>
<protein>
    <submittedName>
        <fullName evidence="2">(Fe-S)-binding protein</fullName>
    </submittedName>
</protein>
<evidence type="ECO:0000259" key="1">
    <source>
        <dbReference type="PROSITE" id="PS51379"/>
    </source>
</evidence>
<evidence type="ECO:0000313" key="3">
    <source>
        <dbReference type="Proteomes" id="UP000556026"/>
    </source>
</evidence>
<dbReference type="PANTHER" id="PTHR42827:SF1">
    <property type="entry name" value="IRON-SULFUR CLUSTER-BINDING PROTEIN"/>
    <property type="match status" value="1"/>
</dbReference>
<reference evidence="3" key="1">
    <citation type="submission" date="2020-06" db="EMBL/GenBank/DDBJ databases">
        <title>Draft genomic sequence of Geomonas sp. Red330.</title>
        <authorList>
            <person name="Itoh H."/>
            <person name="Zhenxing X."/>
            <person name="Ushijima N."/>
            <person name="Masuda Y."/>
            <person name="Shiratori Y."/>
            <person name="Senoo K."/>
        </authorList>
    </citation>
    <scope>NUCLEOTIDE SEQUENCE [LARGE SCALE GENOMIC DNA]</scope>
    <source>
        <strain evidence="3">Red330</strain>
    </source>
</reference>
<dbReference type="PROSITE" id="PS51379">
    <property type="entry name" value="4FE4S_FER_2"/>
    <property type="match status" value="1"/>
</dbReference>
<dbReference type="PANTHER" id="PTHR42827">
    <property type="entry name" value="IRON-SULFUR CLUSTER-BINDING PROTEIN-RELATED"/>
    <property type="match status" value="1"/>
</dbReference>
<sequence>MKEQIRRTITRLVTENEKNWSQALNAPYFTAPLVGFASADDPVFEHFKEAVGDWHLTPREAFEAVHGQGSWHGGTVVSWVMPWSQELRDSNRHQVERPSRQVTEAYHLSYFTLMKELRAKLLHFLADDGYRGVAPVDGPGFRMVDTPTGKSSTWSERHIGYAARLGSFGLSRGFISSLGSAVYLSSVVIDIALEPDPQELSDPNEGCLFYYNGSCGACVRRCPGQAISKEGQDKTICASYAYGRESIALSATYGLRGPAGCALCQVKVPCESKNPVAELKEKRRLAAIF</sequence>
<name>A0A6V8MHY8_9BACT</name>
<dbReference type="EMBL" id="BLXX01000005">
    <property type="protein sequence ID" value="GFO59608.1"/>
    <property type="molecule type" value="Genomic_DNA"/>
</dbReference>
<dbReference type="Proteomes" id="UP000556026">
    <property type="component" value="Unassembled WGS sequence"/>
</dbReference>
<dbReference type="InterPro" id="IPR017896">
    <property type="entry name" value="4Fe4S_Fe-S-bd"/>
</dbReference>
<proteinExistence type="predicted"/>
<dbReference type="RefSeq" id="WP_183354445.1">
    <property type="nucleotide sequence ID" value="NZ_BLXX01000005.1"/>
</dbReference>
<comment type="caution">
    <text evidence="2">The sequence shown here is derived from an EMBL/GenBank/DDBJ whole genome shotgun (WGS) entry which is preliminary data.</text>
</comment>
<dbReference type="AlphaFoldDB" id="A0A6V8MHY8"/>